<sequence>MTDMGKVAAGLTALGVAGAILSPSAAAAEGGALVRTDRGPVRGMVADDHRSFLGIPYAAPPVGELRWRAPRPAPAWTQPLQATTPGPMCAQTGDHLGGDSLSEDCLYLNVTTPRARSGEKLPVMVWLHGGSFKDGAGHLYDARRLAVQGEAIVVTVNYRLGAFGFLAHPALRDADGLSGNYGLADQQAALRWVRRNAAAFGGDPGNVTLFGESSGAVAVCAHLAAPGSAGLFHRAILQSAPCTAPWAPSLAMANNPRPRAQAERDGQALVERLGVGESPTAEQLRAVPADKLLQAASDPAQPGFGPVTGGAFLPLDPARAVATGRSQRVPVLYGINRHEQRMHVWGLEMAKYRGPIPADRYDDEIRAAFGADADKVLVRYPLSAYASPSQALATALTDAQYARPALDTGKALSRHVPTYAFEFADADAPWFAAFPKPYDMGAYHAADLPYLFDVGYTQPLTGPQRRLADHMIGYWTRFARTGDPNGSGAPTWQPFTTARPYVQSLAPGDDGIKPADFARDHDYDFWTSLHG</sequence>
<dbReference type="InterPro" id="IPR002018">
    <property type="entry name" value="CarbesteraseB"/>
</dbReference>
<dbReference type="Gene3D" id="3.40.50.1820">
    <property type="entry name" value="alpha/beta hydrolase"/>
    <property type="match status" value="1"/>
</dbReference>
<comment type="similarity">
    <text evidence="1 3">Belongs to the type-B carboxylesterase/lipase family.</text>
</comment>
<dbReference type="Pfam" id="PF00135">
    <property type="entry name" value="COesterase"/>
    <property type="match status" value="1"/>
</dbReference>
<protein>
    <recommendedName>
        <fullName evidence="3">Carboxylic ester hydrolase</fullName>
        <ecNumber evidence="3">3.1.1.-</ecNumber>
    </recommendedName>
</protein>
<gene>
    <name evidence="5" type="ORF">HTZ77_00970</name>
</gene>
<accession>A0A7Y6I3S7</accession>
<keyword evidence="6" id="KW-1185">Reference proteome</keyword>
<feature type="domain" description="Carboxylesterase type B" evidence="4">
    <location>
        <begin position="33"/>
        <end position="526"/>
    </location>
</feature>
<evidence type="ECO:0000256" key="2">
    <source>
        <dbReference type="ARBA" id="ARBA00022801"/>
    </source>
</evidence>
<evidence type="ECO:0000256" key="3">
    <source>
        <dbReference type="RuleBase" id="RU361235"/>
    </source>
</evidence>
<dbReference type="PANTHER" id="PTHR11559">
    <property type="entry name" value="CARBOXYLESTERASE"/>
    <property type="match status" value="1"/>
</dbReference>
<dbReference type="InterPro" id="IPR029058">
    <property type="entry name" value="AB_hydrolase_fold"/>
</dbReference>
<dbReference type="GO" id="GO:0016787">
    <property type="term" value="F:hydrolase activity"/>
    <property type="evidence" value="ECO:0007669"/>
    <property type="project" value="UniProtKB-KW"/>
</dbReference>
<dbReference type="AlphaFoldDB" id="A0A7Y6I3S7"/>
<proteinExistence type="inferred from homology"/>
<organism evidence="5 6">
    <name type="scientific">Nonomuraea montanisoli</name>
    <dbReference type="NCBI Taxonomy" id="2741721"/>
    <lineage>
        <taxon>Bacteria</taxon>
        <taxon>Bacillati</taxon>
        <taxon>Actinomycetota</taxon>
        <taxon>Actinomycetes</taxon>
        <taxon>Streptosporangiales</taxon>
        <taxon>Streptosporangiaceae</taxon>
        <taxon>Nonomuraea</taxon>
    </lineage>
</organism>
<keyword evidence="3" id="KW-0732">Signal</keyword>
<dbReference type="SUPFAM" id="SSF53474">
    <property type="entry name" value="alpha/beta-Hydrolases"/>
    <property type="match status" value="1"/>
</dbReference>
<evidence type="ECO:0000313" key="6">
    <source>
        <dbReference type="Proteomes" id="UP000586042"/>
    </source>
</evidence>
<evidence type="ECO:0000256" key="1">
    <source>
        <dbReference type="ARBA" id="ARBA00005964"/>
    </source>
</evidence>
<comment type="caution">
    <text evidence="5">The sequence shown here is derived from an EMBL/GenBank/DDBJ whole genome shotgun (WGS) entry which is preliminary data.</text>
</comment>
<name>A0A7Y6I3S7_9ACTN</name>
<reference evidence="5 6" key="1">
    <citation type="submission" date="2020-06" db="EMBL/GenBank/DDBJ databases">
        <title>Nonomuraea sp. SMC257, a novel actinomycete isolated from soil.</title>
        <authorList>
            <person name="Chanama M."/>
        </authorList>
    </citation>
    <scope>NUCLEOTIDE SEQUENCE [LARGE SCALE GENOMIC DNA]</scope>
    <source>
        <strain evidence="5 6">SMC257</strain>
    </source>
</reference>
<dbReference type="InterPro" id="IPR050309">
    <property type="entry name" value="Type-B_Carboxylest/Lipase"/>
</dbReference>
<dbReference type="InterPro" id="IPR019826">
    <property type="entry name" value="Carboxylesterase_B_AS"/>
</dbReference>
<dbReference type="RefSeq" id="WP_175587495.1">
    <property type="nucleotide sequence ID" value="NZ_JABWGN010000001.1"/>
</dbReference>
<dbReference type="PROSITE" id="PS00122">
    <property type="entry name" value="CARBOXYLESTERASE_B_1"/>
    <property type="match status" value="1"/>
</dbReference>
<evidence type="ECO:0000313" key="5">
    <source>
        <dbReference type="EMBL" id="NUW30009.1"/>
    </source>
</evidence>
<dbReference type="EC" id="3.1.1.-" evidence="3"/>
<dbReference type="EMBL" id="JABWGN010000001">
    <property type="protein sequence ID" value="NUW30009.1"/>
    <property type="molecule type" value="Genomic_DNA"/>
</dbReference>
<feature type="chain" id="PRO_5039751472" description="Carboxylic ester hydrolase" evidence="3">
    <location>
        <begin position="28"/>
        <end position="531"/>
    </location>
</feature>
<feature type="signal peptide" evidence="3">
    <location>
        <begin position="1"/>
        <end position="27"/>
    </location>
</feature>
<dbReference type="Proteomes" id="UP000586042">
    <property type="component" value="Unassembled WGS sequence"/>
</dbReference>
<keyword evidence="2 3" id="KW-0378">Hydrolase</keyword>
<evidence type="ECO:0000259" key="4">
    <source>
        <dbReference type="Pfam" id="PF00135"/>
    </source>
</evidence>